<evidence type="ECO:0000256" key="5">
    <source>
        <dbReference type="PROSITE-ProRule" id="PRU01077"/>
    </source>
</evidence>
<evidence type="ECO:0000259" key="8">
    <source>
        <dbReference type="PROSITE" id="PS50002"/>
    </source>
</evidence>
<dbReference type="InParanoid" id="A0A3P8UIV5"/>
<dbReference type="PRINTS" id="PR01887">
    <property type="entry name" value="SPECTRNALPHA"/>
</dbReference>
<dbReference type="AlphaFoldDB" id="A0A3P8UIV5"/>
<dbReference type="GeneTree" id="ENSGT00950000182824"/>
<dbReference type="FunCoup" id="A0A3P8UIV5">
    <property type="interactions" value="36"/>
</dbReference>
<sequence>MTSHVKLRKEKGSLAEYESQMKDLRTQLTDQIKILDSQVEVKQQQLSDLSEFLRRRGDIEAEYARALDKLTERFTHKTKKYVFGVLSSFNDDCNVWSVLLTQTRLESREHAALGDTCCNTLTQRLTHSMEDTHRLHKRSKEVGVQMQDELIKVTTELQTALKTYNQYHTDCLIAEGKLKEAERLEERHTGKSSELGLGQSSGQRRSSVKKMERLMEKRHGRVQETQLKCTKARNDYLLNLAAANAEMNKYYLQDVSTLIDCCDLGFHLSVDRVIRCYLASRWRIQKAEETGLKQLETAMTSLDQSGDRDALLQQHDAAFCLPFRFNYHPHEGDQVDAESQVRYELETRFQQLQSRLAAVTLETEEISKTLKATLASLLDTMCNGDSNSAPDVTSSQSHDTIGGVSAPKLAIAKRRANQQETETYYFTVSSLFIFSTSPLHHCSPHIVIPHSTMFSSLFLSSSLPVFPLLQSSGQQIPVVVESCIRFINLHGLHHEGIFRVPGSQREVNVIRDAFERGEDPLSDSECDLDSVAGVLKLYFRGLEPPLFPYDSYTQLLDCVRKTNNPIKAVVSTFHRPLLIVMRYLFAFLNHVSQYSDENMMQPYNLAVCFGPSLLRGLDSDDAVARQPQVNDLVKTMILQHDVIFPSQSELPGPVYEKHMTLEQEYCSVLEQLEAVAMFDYTARSPAELSLKQGDLLILHSKASCDWWRGEVGGVKGLIPHKYISVLDG</sequence>
<evidence type="ECO:0000256" key="7">
    <source>
        <dbReference type="SAM" id="MobiDB-lite"/>
    </source>
</evidence>
<keyword evidence="3 5" id="KW-0175">Coiled coil</keyword>
<reference evidence="11" key="2">
    <citation type="submission" date="2025-08" db="UniProtKB">
        <authorList>
            <consortium name="Ensembl"/>
        </authorList>
    </citation>
    <scope>IDENTIFICATION</scope>
</reference>
<feature type="region of interest" description="Disordered" evidence="7">
    <location>
        <begin position="184"/>
        <end position="207"/>
    </location>
</feature>
<evidence type="ECO:0000259" key="9">
    <source>
        <dbReference type="PROSITE" id="PS50238"/>
    </source>
</evidence>
<dbReference type="InterPro" id="IPR001060">
    <property type="entry name" value="FCH_dom"/>
</dbReference>
<keyword evidence="2" id="KW-0343">GTPase activation</keyword>
<dbReference type="InterPro" id="IPR008936">
    <property type="entry name" value="Rho_GTPase_activation_prot"/>
</dbReference>
<dbReference type="Pfam" id="PF00620">
    <property type="entry name" value="RhoGAP"/>
    <property type="match status" value="1"/>
</dbReference>
<evidence type="ECO:0000256" key="3">
    <source>
        <dbReference type="ARBA" id="ARBA00023054"/>
    </source>
</evidence>
<dbReference type="Pfam" id="PF00018">
    <property type="entry name" value="SH3_1"/>
    <property type="match status" value="1"/>
</dbReference>
<organism evidence="11 12">
    <name type="scientific">Cynoglossus semilaevis</name>
    <name type="common">Tongue sole</name>
    <dbReference type="NCBI Taxonomy" id="244447"/>
    <lineage>
        <taxon>Eukaryota</taxon>
        <taxon>Metazoa</taxon>
        <taxon>Chordata</taxon>
        <taxon>Craniata</taxon>
        <taxon>Vertebrata</taxon>
        <taxon>Euteleostomi</taxon>
        <taxon>Actinopterygii</taxon>
        <taxon>Neopterygii</taxon>
        <taxon>Teleostei</taxon>
        <taxon>Neoteleostei</taxon>
        <taxon>Acanthomorphata</taxon>
        <taxon>Carangaria</taxon>
        <taxon>Pleuronectiformes</taxon>
        <taxon>Pleuronectoidei</taxon>
        <taxon>Cynoglossidae</taxon>
        <taxon>Cynoglossinae</taxon>
        <taxon>Cynoglossus</taxon>
    </lineage>
</organism>
<dbReference type="PROSITE" id="PS51741">
    <property type="entry name" value="F_BAR"/>
    <property type="match status" value="1"/>
</dbReference>
<dbReference type="InterPro" id="IPR036028">
    <property type="entry name" value="SH3-like_dom_sf"/>
</dbReference>
<keyword evidence="1 4" id="KW-0728">SH3 domain</keyword>
<dbReference type="Ensembl" id="ENSCSET00000001811.1">
    <property type="protein sequence ID" value="ENSCSEP00000001779.1"/>
    <property type="gene ID" value="ENSCSEG00000001164.1"/>
</dbReference>
<dbReference type="SMART" id="SM00326">
    <property type="entry name" value="SH3"/>
    <property type="match status" value="1"/>
</dbReference>
<dbReference type="InterPro" id="IPR000198">
    <property type="entry name" value="RhoGAP_dom"/>
</dbReference>
<dbReference type="InterPro" id="IPR051627">
    <property type="entry name" value="SLIT-ROBO_RhoGAP"/>
</dbReference>
<dbReference type="FunFam" id="1.20.1270.60:FF:000059">
    <property type="entry name" value="Rho GTPase activating protein 4b"/>
    <property type="match status" value="1"/>
</dbReference>
<dbReference type="PANTHER" id="PTHR14166">
    <property type="entry name" value="SLIT-ROBO RHO GTPASE ACTIVATING PROTEIN"/>
    <property type="match status" value="1"/>
</dbReference>
<feature type="domain" description="F-BAR" evidence="10">
    <location>
        <begin position="19"/>
        <end position="307"/>
    </location>
</feature>
<dbReference type="InterPro" id="IPR027267">
    <property type="entry name" value="AH/BAR_dom_sf"/>
</dbReference>
<dbReference type="SMART" id="SM00324">
    <property type="entry name" value="RhoGAP"/>
    <property type="match status" value="1"/>
</dbReference>
<reference evidence="11" key="3">
    <citation type="submission" date="2025-09" db="UniProtKB">
        <authorList>
            <consortium name="Ensembl"/>
        </authorList>
    </citation>
    <scope>IDENTIFICATION</scope>
</reference>
<evidence type="ECO:0000256" key="2">
    <source>
        <dbReference type="ARBA" id="ARBA00022468"/>
    </source>
</evidence>
<dbReference type="Proteomes" id="UP000265120">
    <property type="component" value="Chromosome 10"/>
</dbReference>
<dbReference type="Gene3D" id="1.10.555.10">
    <property type="entry name" value="Rho GTPase activation protein"/>
    <property type="match status" value="1"/>
</dbReference>
<feature type="domain" description="Rho-GAP" evidence="9">
    <location>
        <begin position="463"/>
        <end position="644"/>
    </location>
</feature>
<dbReference type="PROSITE" id="PS50238">
    <property type="entry name" value="RHOGAP"/>
    <property type="match status" value="1"/>
</dbReference>
<dbReference type="GO" id="GO:0007165">
    <property type="term" value="P:signal transduction"/>
    <property type="evidence" value="ECO:0007669"/>
    <property type="project" value="InterPro"/>
</dbReference>
<dbReference type="InterPro" id="IPR001452">
    <property type="entry name" value="SH3_domain"/>
</dbReference>
<evidence type="ECO:0000313" key="11">
    <source>
        <dbReference type="Ensembl" id="ENSCSEP00000001779.1"/>
    </source>
</evidence>
<dbReference type="GO" id="GO:0005096">
    <property type="term" value="F:GTPase activator activity"/>
    <property type="evidence" value="ECO:0007669"/>
    <property type="project" value="UniProtKB-KW"/>
</dbReference>
<evidence type="ECO:0000256" key="1">
    <source>
        <dbReference type="ARBA" id="ARBA00022443"/>
    </source>
</evidence>
<dbReference type="InterPro" id="IPR031160">
    <property type="entry name" value="F_BAR_dom"/>
</dbReference>
<dbReference type="PROSITE" id="PS50002">
    <property type="entry name" value="SH3"/>
    <property type="match status" value="1"/>
</dbReference>
<evidence type="ECO:0000313" key="12">
    <source>
        <dbReference type="Proteomes" id="UP000265120"/>
    </source>
</evidence>
<dbReference type="Gene3D" id="2.30.30.40">
    <property type="entry name" value="SH3 Domains"/>
    <property type="match status" value="1"/>
</dbReference>
<dbReference type="CDD" id="cd07656">
    <property type="entry name" value="F-BAR_srGAP"/>
    <property type="match status" value="1"/>
</dbReference>
<dbReference type="SUPFAM" id="SSF48350">
    <property type="entry name" value="GTPase activation domain, GAP"/>
    <property type="match status" value="1"/>
</dbReference>
<feature type="compositionally biased region" description="Low complexity" evidence="7">
    <location>
        <begin position="192"/>
        <end position="205"/>
    </location>
</feature>
<evidence type="ECO:0000256" key="6">
    <source>
        <dbReference type="SAM" id="Coils"/>
    </source>
</evidence>
<dbReference type="STRING" id="244447.ENSCSEP00000001779"/>
<evidence type="ECO:0000259" key="10">
    <source>
        <dbReference type="PROSITE" id="PS51741"/>
    </source>
</evidence>
<reference evidence="11 12" key="1">
    <citation type="journal article" date="2014" name="Nat. Genet.">
        <title>Whole-genome sequence of a flatfish provides insights into ZW sex chromosome evolution and adaptation to a benthic lifestyle.</title>
        <authorList>
            <person name="Chen S."/>
            <person name="Zhang G."/>
            <person name="Shao C."/>
            <person name="Huang Q."/>
            <person name="Liu G."/>
            <person name="Zhang P."/>
            <person name="Song W."/>
            <person name="An N."/>
            <person name="Chalopin D."/>
            <person name="Volff J.N."/>
            <person name="Hong Y."/>
            <person name="Li Q."/>
            <person name="Sha Z."/>
            <person name="Zhou H."/>
            <person name="Xie M."/>
            <person name="Yu Q."/>
            <person name="Liu Y."/>
            <person name="Xiang H."/>
            <person name="Wang N."/>
            <person name="Wu K."/>
            <person name="Yang C."/>
            <person name="Zhou Q."/>
            <person name="Liao X."/>
            <person name="Yang L."/>
            <person name="Hu Q."/>
            <person name="Zhang J."/>
            <person name="Meng L."/>
            <person name="Jin L."/>
            <person name="Tian Y."/>
            <person name="Lian J."/>
            <person name="Yang J."/>
            <person name="Miao G."/>
            <person name="Liu S."/>
            <person name="Liang Z."/>
            <person name="Yan F."/>
            <person name="Li Y."/>
            <person name="Sun B."/>
            <person name="Zhang H."/>
            <person name="Zhang J."/>
            <person name="Zhu Y."/>
            <person name="Du M."/>
            <person name="Zhao Y."/>
            <person name="Schartl M."/>
            <person name="Tang Q."/>
            <person name="Wang J."/>
        </authorList>
    </citation>
    <scope>NUCLEOTIDE SEQUENCE</scope>
</reference>
<dbReference type="SMART" id="SM00055">
    <property type="entry name" value="FCH"/>
    <property type="match status" value="1"/>
</dbReference>
<accession>A0A3P8UIV5</accession>
<evidence type="ECO:0000256" key="4">
    <source>
        <dbReference type="PROSITE-ProRule" id="PRU00192"/>
    </source>
</evidence>
<dbReference type="SUPFAM" id="SSF50044">
    <property type="entry name" value="SH3-domain"/>
    <property type="match status" value="1"/>
</dbReference>
<name>A0A3P8UIV5_CYNSE</name>
<dbReference type="FunFam" id="2.30.30.40:FF:000136">
    <property type="entry name" value="Rho GTPase activating protein 4"/>
    <property type="match status" value="1"/>
</dbReference>
<dbReference type="SUPFAM" id="SSF103657">
    <property type="entry name" value="BAR/IMD domain-like"/>
    <property type="match status" value="1"/>
</dbReference>
<protein>
    <submittedName>
        <fullName evidence="11">Rho GTPase activating protein 4</fullName>
    </submittedName>
</protein>
<dbReference type="FunFam" id="1.10.555.10:FF:000026">
    <property type="entry name" value="Rho GTPase activating protein 4"/>
    <property type="match status" value="1"/>
</dbReference>
<dbReference type="Gene3D" id="1.20.1270.60">
    <property type="entry name" value="Arfaptin homology (AH) domain/BAR domain"/>
    <property type="match status" value="1"/>
</dbReference>
<feature type="domain" description="SH3" evidence="8">
    <location>
        <begin position="669"/>
        <end position="728"/>
    </location>
</feature>
<proteinExistence type="predicted"/>
<keyword evidence="12" id="KW-1185">Reference proteome</keyword>
<feature type="coiled-coil region" evidence="6">
    <location>
        <begin position="7"/>
        <end position="45"/>
    </location>
</feature>
<dbReference type="Pfam" id="PF00611">
    <property type="entry name" value="FCH"/>
    <property type="match status" value="1"/>
</dbReference>
<dbReference type="OMA" id="ECAGARG"/>